<comment type="function">
    <text evidence="8">The coatomer is a cytosolic protein complex that binds to dilysine motifs and reversibly associates with Golgi non-clathrin-coated vesicles, which further mediate biosynthetic protein transport from the ER, via the Golgi up to the trans Golgi network. Coatomer complex is required for budding from Golgi membranes, and is essential for the retrograde Golgi-to-ER transport of dilysine-tagged proteins.</text>
</comment>
<evidence type="ECO:0000256" key="6">
    <source>
        <dbReference type="ARBA" id="ARBA00023034"/>
    </source>
</evidence>
<keyword evidence="4 8" id="KW-0931">ER-Golgi transport</keyword>
<reference evidence="11 12" key="1">
    <citation type="journal article" date="2017" name="Environ. Microbiol.">
        <title>Decay of the glycolytic pathway and adaptation to intranuclear parasitism within Enterocytozoonidae microsporidia.</title>
        <authorList>
            <person name="Wiredu Boakye D."/>
            <person name="Jaroenlak P."/>
            <person name="Prachumwat A."/>
            <person name="Williams T.A."/>
            <person name="Bateman K.S."/>
            <person name="Itsathitphaisarn O."/>
            <person name="Sritunyalucksana K."/>
            <person name="Paszkiewicz K.H."/>
            <person name="Moore K.A."/>
            <person name="Stentiford G.D."/>
            <person name="Williams B.A."/>
        </authorList>
    </citation>
    <scope>NUCLEOTIDE SEQUENCE [LARGE SCALE GENOMIC DNA]</scope>
    <source>
        <strain evidence="11 12">GB1</strain>
    </source>
</reference>
<evidence type="ECO:0000256" key="4">
    <source>
        <dbReference type="ARBA" id="ARBA00022892"/>
    </source>
</evidence>
<keyword evidence="6 8" id="KW-0333">Golgi apparatus</keyword>
<proteinExistence type="inferred from homology"/>
<dbReference type="VEuPathDB" id="MicrosporidiaDB:ECANGB1_1007"/>
<dbReference type="PANTHER" id="PTHR10121">
    <property type="entry name" value="COATOMER SUBUNIT DELTA"/>
    <property type="match status" value="1"/>
</dbReference>
<evidence type="ECO:0000259" key="10">
    <source>
        <dbReference type="PROSITE" id="PS51072"/>
    </source>
</evidence>
<dbReference type="PANTHER" id="PTHR10121:SF0">
    <property type="entry name" value="COATOMER SUBUNIT DELTA"/>
    <property type="match status" value="1"/>
</dbReference>
<dbReference type="GO" id="GO:0006890">
    <property type="term" value="P:retrograde vesicle-mediated transport, Golgi to endoplasmic reticulum"/>
    <property type="evidence" value="ECO:0007669"/>
    <property type="project" value="UniProtKB-UniRule"/>
</dbReference>
<keyword evidence="5 8" id="KW-0653">Protein transport</keyword>
<dbReference type="InterPro" id="IPR027059">
    <property type="entry name" value="Coatomer_dsu"/>
</dbReference>
<evidence type="ECO:0000256" key="9">
    <source>
        <dbReference type="RuleBase" id="RU366052"/>
    </source>
</evidence>
<evidence type="ECO:0000256" key="5">
    <source>
        <dbReference type="ARBA" id="ARBA00022927"/>
    </source>
</evidence>
<name>A0A1Y1S731_9MICR</name>
<evidence type="ECO:0000256" key="8">
    <source>
        <dbReference type="RuleBase" id="RU364018"/>
    </source>
</evidence>
<protein>
    <recommendedName>
        <fullName evidence="8">Coatomer subunit delta</fullName>
    </recommendedName>
</protein>
<dbReference type="GO" id="GO:0015031">
    <property type="term" value="P:protein transport"/>
    <property type="evidence" value="ECO:0007669"/>
    <property type="project" value="UniProtKB-KW"/>
</dbReference>
<dbReference type="GO" id="GO:0030126">
    <property type="term" value="C:COPI vesicle coat"/>
    <property type="evidence" value="ECO:0007669"/>
    <property type="project" value="UniProtKB-UniRule"/>
</dbReference>
<comment type="subcellular location">
    <subcellularLocation>
        <location evidence="8 9">Cytoplasm</location>
    </subcellularLocation>
    <subcellularLocation>
        <location evidence="8 9">Cytoplasmic vesicle</location>
        <location evidence="8 9">COPI-coated vesicle membrane</location>
        <topology evidence="8 9">Peripheral membrane protein</topology>
        <orientation evidence="8 9">Cytoplasmic side</orientation>
    </subcellularLocation>
    <subcellularLocation>
        <location evidence="8 9">Golgi apparatus membrane</location>
        <topology evidence="8 9">Peripheral membrane protein</topology>
        <orientation evidence="8 9">Cytoplasmic side</orientation>
    </subcellularLocation>
</comment>
<dbReference type="PROSITE" id="PS51072">
    <property type="entry name" value="MHD"/>
    <property type="match status" value="1"/>
</dbReference>
<keyword evidence="7 8" id="KW-0968">Cytoplasmic vesicle</keyword>
<dbReference type="InterPro" id="IPR028565">
    <property type="entry name" value="MHD"/>
</dbReference>
<dbReference type="SUPFAM" id="SSF49447">
    <property type="entry name" value="Second domain of Mu2 adaptin subunit (ap50) of ap2 adaptor"/>
    <property type="match status" value="1"/>
</dbReference>
<dbReference type="GO" id="GO:0000139">
    <property type="term" value="C:Golgi membrane"/>
    <property type="evidence" value="ECO:0007669"/>
    <property type="project" value="UniProtKB-SubCell"/>
</dbReference>
<evidence type="ECO:0000256" key="3">
    <source>
        <dbReference type="ARBA" id="ARBA00022490"/>
    </source>
</evidence>
<dbReference type="AlphaFoldDB" id="A0A1Y1S731"/>
<dbReference type="GO" id="GO:0051645">
    <property type="term" value="P:Golgi localization"/>
    <property type="evidence" value="ECO:0007669"/>
    <property type="project" value="TreeGrafter"/>
</dbReference>
<comment type="subunit">
    <text evidence="8">Oligomeric complex that consists of at least the alpha, beta, beta', gamma, delta, epsilon and zeta subunits.</text>
</comment>
<keyword evidence="8" id="KW-0472">Membrane</keyword>
<dbReference type="EMBL" id="LWDP01000028">
    <property type="protein sequence ID" value="ORD94231.1"/>
    <property type="molecule type" value="Genomic_DNA"/>
</dbReference>
<dbReference type="InterPro" id="IPR036168">
    <property type="entry name" value="AP2_Mu_C_sf"/>
</dbReference>
<dbReference type="Proteomes" id="UP000192639">
    <property type="component" value="Unassembled WGS sequence"/>
</dbReference>
<dbReference type="GO" id="GO:0006888">
    <property type="term" value="P:endoplasmic reticulum to Golgi vesicle-mediated transport"/>
    <property type="evidence" value="ECO:0007669"/>
    <property type="project" value="TreeGrafter"/>
</dbReference>
<accession>A0A1Y1S731</accession>
<evidence type="ECO:0000256" key="1">
    <source>
        <dbReference type="ARBA" id="ARBA00010516"/>
    </source>
</evidence>
<evidence type="ECO:0000256" key="2">
    <source>
        <dbReference type="ARBA" id="ARBA00022448"/>
    </source>
</evidence>
<feature type="domain" description="MHD" evidence="10">
    <location>
        <begin position="158"/>
        <end position="379"/>
    </location>
</feature>
<evidence type="ECO:0000313" key="11">
    <source>
        <dbReference type="EMBL" id="ORD94231.1"/>
    </source>
</evidence>
<evidence type="ECO:0000256" key="7">
    <source>
        <dbReference type="ARBA" id="ARBA00023329"/>
    </source>
</evidence>
<keyword evidence="12" id="KW-1185">Reference proteome</keyword>
<dbReference type="OrthoDB" id="10266042at2759"/>
<comment type="caution">
    <text evidence="11">The sequence shown here is derived from an EMBL/GenBank/DDBJ whole genome shotgun (WGS) entry which is preliminary data.</text>
</comment>
<sequence length="379" mass="43852">MNYFVTEFTNEELAQEGVIEKETYRYVYTTNGTVYYVAQTDLSTFLLDAHKVVKYIRNCAGTDMYEVLYYADNILCGDSIVFDNVQTVNTLESQDERIHEMMVAGQRAEMQQRAKEHQKKMLEDEMMNRYRETVGMAQETRNEPISKPVKKKVVYKSEKPLLLILKEKLNVEMDKENYVKVNQVSGEMVMVIYDAGYKAAKIKMGNLNKACKFSPYLDKNALTKSTFKFEKERQIEKSIPLLKWSGKLKEMPIGFEYWVDEENGKYCYTLTFKATRKIRNLRVGICVREIGDLEIDGEYEEGDGMVYLVSDKVEAGGNETFEVKYSGLDVNGLFPLELEFVGGLETKMSVESVLLGEEETSEFEFRRVLEIDKYTIEGE</sequence>
<gene>
    <name evidence="11" type="ORF">ECANGB1_1007</name>
</gene>
<comment type="similarity">
    <text evidence="1 8">Belongs to the adaptor complexes medium subunit family. Delta-COP subfamily.</text>
</comment>
<keyword evidence="2 8" id="KW-0813">Transport</keyword>
<evidence type="ECO:0000313" key="12">
    <source>
        <dbReference type="Proteomes" id="UP000192639"/>
    </source>
</evidence>
<organism evidence="11 12">
    <name type="scientific">Enterospora canceri</name>
    <dbReference type="NCBI Taxonomy" id="1081671"/>
    <lineage>
        <taxon>Eukaryota</taxon>
        <taxon>Fungi</taxon>
        <taxon>Fungi incertae sedis</taxon>
        <taxon>Microsporidia</taxon>
        <taxon>Enterocytozoonidae</taxon>
        <taxon>Enterospora</taxon>
    </lineage>
</organism>
<keyword evidence="3 8" id="KW-0963">Cytoplasm</keyword>